<protein>
    <submittedName>
        <fullName evidence="2">Uncharacterized protein</fullName>
    </submittedName>
</protein>
<dbReference type="AlphaFoldDB" id="A0A167IXT1"/>
<accession>A0A167IXT1</accession>
<evidence type="ECO:0000256" key="1">
    <source>
        <dbReference type="SAM" id="MobiDB-lite"/>
    </source>
</evidence>
<evidence type="ECO:0000313" key="3">
    <source>
        <dbReference type="Proteomes" id="UP000076738"/>
    </source>
</evidence>
<dbReference type="Proteomes" id="UP000076738">
    <property type="component" value="Unassembled WGS sequence"/>
</dbReference>
<keyword evidence="3" id="KW-1185">Reference proteome</keyword>
<feature type="compositionally biased region" description="Polar residues" evidence="1">
    <location>
        <begin position="13"/>
        <end position="29"/>
    </location>
</feature>
<feature type="region of interest" description="Disordered" evidence="1">
    <location>
        <begin position="1"/>
        <end position="100"/>
    </location>
</feature>
<sequence length="209" mass="22424">MMSYMPSRAPFNHRSSPSDSGLSYPQGQASGDVHYAASGSGASDSFGNLAQYAPNPAYPPTTASWNNAQAASLPTRQSPHTPYAGSPAPQRPPTQAFPGAINRNGLLQIYSFGPDHGPAGTRVTVRALIHPSEPADPDRSVRILFEESPSMAERISRVEQGSMHFELWVRVPDIGSVPATLRMKAHLCSGLGTVLDAVEFGDFEYTRRG</sequence>
<feature type="compositionally biased region" description="Low complexity" evidence="1">
    <location>
        <begin position="36"/>
        <end position="63"/>
    </location>
</feature>
<dbReference type="EMBL" id="KV417304">
    <property type="protein sequence ID" value="KZO93068.1"/>
    <property type="molecule type" value="Genomic_DNA"/>
</dbReference>
<name>A0A167IXT1_CALVF</name>
<reference evidence="2 3" key="1">
    <citation type="journal article" date="2016" name="Mol. Biol. Evol.">
        <title>Comparative Genomics of Early-Diverging Mushroom-Forming Fungi Provides Insights into the Origins of Lignocellulose Decay Capabilities.</title>
        <authorList>
            <person name="Nagy L.G."/>
            <person name="Riley R."/>
            <person name="Tritt A."/>
            <person name="Adam C."/>
            <person name="Daum C."/>
            <person name="Floudas D."/>
            <person name="Sun H."/>
            <person name="Yadav J.S."/>
            <person name="Pangilinan J."/>
            <person name="Larsson K.H."/>
            <person name="Matsuura K."/>
            <person name="Barry K."/>
            <person name="Labutti K."/>
            <person name="Kuo R."/>
            <person name="Ohm R.A."/>
            <person name="Bhattacharya S.S."/>
            <person name="Shirouzu T."/>
            <person name="Yoshinaga Y."/>
            <person name="Martin F.M."/>
            <person name="Grigoriev I.V."/>
            <person name="Hibbett D.S."/>
        </authorList>
    </citation>
    <scope>NUCLEOTIDE SEQUENCE [LARGE SCALE GENOMIC DNA]</scope>
    <source>
        <strain evidence="2 3">TUFC12733</strain>
    </source>
</reference>
<proteinExistence type="predicted"/>
<evidence type="ECO:0000313" key="2">
    <source>
        <dbReference type="EMBL" id="KZO93068.1"/>
    </source>
</evidence>
<gene>
    <name evidence="2" type="ORF">CALVIDRAFT_267023</name>
</gene>
<feature type="compositionally biased region" description="Polar residues" evidence="1">
    <location>
        <begin position="64"/>
        <end position="80"/>
    </location>
</feature>
<organism evidence="2 3">
    <name type="scientific">Calocera viscosa (strain TUFC12733)</name>
    <dbReference type="NCBI Taxonomy" id="1330018"/>
    <lineage>
        <taxon>Eukaryota</taxon>
        <taxon>Fungi</taxon>
        <taxon>Dikarya</taxon>
        <taxon>Basidiomycota</taxon>
        <taxon>Agaricomycotina</taxon>
        <taxon>Dacrymycetes</taxon>
        <taxon>Dacrymycetales</taxon>
        <taxon>Dacrymycetaceae</taxon>
        <taxon>Calocera</taxon>
    </lineage>
</organism>